<dbReference type="EMBL" id="GGFL01008729">
    <property type="protein sequence ID" value="MBW72907.1"/>
    <property type="molecule type" value="Transcribed_RNA"/>
</dbReference>
<accession>A0A2M4D5S2</accession>
<name>A0A2M4D5S2_ANODA</name>
<proteinExistence type="predicted"/>
<organism evidence="2">
    <name type="scientific">Anopheles darlingi</name>
    <name type="common">Mosquito</name>
    <dbReference type="NCBI Taxonomy" id="43151"/>
    <lineage>
        <taxon>Eukaryota</taxon>
        <taxon>Metazoa</taxon>
        <taxon>Ecdysozoa</taxon>
        <taxon>Arthropoda</taxon>
        <taxon>Hexapoda</taxon>
        <taxon>Insecta</taxon>
        <taxon>Pterygota</taxon>
        <taxon>Neoptera</taxon>
        <taxon>Endopterygota</taxon>
        <taxon>Diptera</taxon>
        <taxon>Nematocera</taxon>
        <taxon>Culicoidea</taxon>
        <taxon>Culicidae</taxon>
        <taxon>Anophelinae</taxon>
        <taxon>Anopheles</taxon>
    </lineage>
</organism>
<evidence type="ECO:0000256" key="1">
    <source>
        <dbReference type="SAM" id="SignalP"/>
    </source>
</evidence>
<evidence type="ECO:0000313" key="2">
    <source>
        <dbReference type="EMBL" id="MBW72907.1"/>
    </source>
</evidence>
<sequence length="75" mass="8296">MATFVSLWLSFSALLNTFKSSSSESVAPGSFCCSGSITSFSLAGESRKINFRQPFSGANMRSWNFVYSRTHELQL</sequence>
<dbReference type="AlphaFoldDB" id="A0A2M4D5S2"/>
<feature type="signal peptide" evidence="1">
    <location>
        <begin position="1"/>
        <end position="23"/>
    </location>
</feature>
<protein>
    <submittedName>
        <fullName evidence="2">Putative secreted protein</fullName>
    </submittedName>
</protein>
<reference evidence="2" key="1">
    <citation type="submission" date="2018-01" db="EMBL/GenBank/DDBJ databases">
        <title>An insight into the sialome of Amazonian anophelines.</title>
        <authorList>
            <person name="Ribeiro J.M."/>
            <person name="Scarpassa V."/>
            <person name="Calvo E."/>
        </authorList>
    </citation>
    <scope>NUCLEOTIDE SEQUENCE</scope>
</reference>
<keyword evidence="1" id="KW-0732">Signal</keyword>
<feature type="chain" id="PRO_5014888979" evidence="1">
    <location>
        <begin position="24"/>
        <end position="75"/>
    </location>
</feature>